<dbReference type="InterPro" id="IPR017871">
    <property type="entry name" value="ABC_transporter-like_CS"/>
</dbReference>
<keyword evidence="12" id="KW-1185">Reference proteome</keyword>
<evidence type="ECO:0000256" key="7">
    <source>
        <dbReference type="ARBA" id="ARBA00023136"/>
    </source>
</evidence>
<dbReference type="SUPFAM" id="SSF52540">
    <property type="entry name" value="P-loop containing nucleoside triphosphate hydrolases"/>
    <property type="match status" value="1"/>
</dbReference>
<dbReference type="GO" id="GO:0005524">
    <property type="term" value="F:ATP binding"/>
    <property type="evidence" value="ECO:0007669"/>
    <property type="project" value="UniProtKB-KW"/>
</dbReference>
<dbReference type="EMBL" id="PDEP01000010">
    <property type="protein sequence ID" value="PEN06089.1"/>
    <property type="molecule type" value="Genomic_DNA"/>
</dbReference>
<gene>
    <name evidence="11" type="ORF">CRI93_11300</name>
</gene>
<keyword evidence="3 8" id="KW-0812">Transmembrane</keyword>
<evidence type="ECO:0000259" key="9">
    <source>
        <dbReference type="PROSITE" id="PS50893"/>
    </source>
</evidence>
<dbReference type="GO" id="GO:0015421">
    <property type="term" value="F:ABC-type oligopeptide transporter activity"/>
    <property type="evidence" value="ECO:0007669"/>
    <property type="project" value="TreeGrafter"/>
</dbReference>
<feature type="domain" description="ABC transporter" evidence="9">
    <location>
        <begin position="359"/>
        <end position="605"/>
    </location>
</feature>
<evidence type="ECO:0000256" key="5">
    <source>
        <dbReference type="ARBA" id="ARBA00022840"/>
    </source>
</evidence>
<dbReference type="AlphaFoldDB" id="A0A2H3NKC7"/>
<keyword evidence="7 8" id="KW-0472">Membrane</keyword>
<dbReference type="PANTHER" id="PTHR43394">
    <property type="entry name" value="ATP-DEPENDENT PERMEASE MDL1, MITOCHONDRIAL"/>
    <property type="match status" value="1"/>
</dbReference>
<dbReference type="InterPro" id="IPR039421">
    <property type="entry name" value="Type_1_exporter"/>
</dbReference>
<keyword evidence="6 8" id="KW-1133">Transmembrane helix</keyword>
<dbReference type="Pfam" id="PF00664">
    <property type="entry name" value="ABC_membrane"/>
    <property type="match status" value="1"/>
</dbReference>
<dbReference type="InterPro" id="IPR003439">
    <property type="entry name" value="ABC_transporter-like_ATP-bd"/>
</dbReference>
<dbReference type="InterPro" id="IPR027417">
    <property type="entry name" value="P-loop_NTPase"/>
</dbReference>
<reference evidence="11 12" key="1">
    <citation type="submission" date="2017-10" db="EMBL/GenBank/DDBJ databases">
        <title>Draft genome of Longimonas halophila.</title>
        <authorList>
            <person name="Goh K.M."/>
            <person name="Shamsir M.S."/>
            <person name="Lim S.W."/>
        </authorList>
    </citation>
    <scope>NUCLEOTIDE SEQUENCE [LARGE SCALE GENOMIC DNA]</scope>
    <source>
        <strain evidence="11 12">KCTC 42399</strain>
    </source>
</reference>
<feature type="domain" description="ABC transmembrane type-1" evidence="10">
    <location>
        <begin position="21"/>
        <end position="325"/>
    </location>
</feature>
<evidence type="ECO:0000313" key="12">
    <source>
        <dbReference type="Proteomes" id="UP000221024"/>
    </source>
</evidence>
<evidence type="ECO:0000313" key="11">
    <source>
        <dbReference type="EMBL" id="PEN06089.1"/>
    </source>
</evidence>
<dbReference type="PROSITE" id="PS50893">
    <property type="entry name" value="ABC_TRANSPORTER_2"/>
    <property type="match status" value="1"/>
</dbReference>
<sequence>MESRLVGRIGTYLKPYAGWVALALGITFIASMLGPLRPLLIQLAIDQYIVGGSAAPGGLQGWIVAQAEALGTWGVTGLQAIVLFLVVALMTEGLFAFIKNYMTQWIGQRAIYDLRTTVFDFVLRQPLKFFDRTPVGRLITRTTSDVEALSDVLSSGVVVILGDLFRLVFITYFMFTINPTLAIVTLTVMPLMVWVTFWFRNHVRTHYRETRKQISRLNSFIQEHVTGITIVQLFGRENEEMRRFKQINNDHRDAQIQTIFYFAIFWPAVQIIADVAVGAVLWFGGLQAMTSSALTLGVLIAFIQYARQFFEPIRELSNQYNTLQRAMAGAERIFGLLDDDYSLEEPDTPVKLDALKGRIRFENVWFTYEDLDRVDDPAAHDHVEWILKDVSFTIEPGETAALVGATGAGKSTVMNVLLRFYDIQHGRILVDGVDIRDLRLQDLRRHIGLVLQDVFLFSGTVERNLTLGNDDISEEAIREAVRMVQADRFIDQLPEGFQQDVKERGASLSHGQRQLLAFVRALLYRPDVLVLDEATSSVDTETEALIQRALEALTEDRTTLAVAHRLSTIRDADQILVMHKGEIRERGTHDELLQLDGLYRRLYDMQYREQEPAVAEAR</sequence>
<evidence type="ECO:0000256" key="6">
    <source>
        <dbReference type="ARBA" id="ARBA00022989"/>
    </source>
</evidence>
<dbReference type="SMART" id="SM00382">
    <property type="entry name" value="AAA"/>
    <property type="match status" value="1"/>
</dbReference>
<dbReference type="PROSITE" id="PS00211">
    <property type="entry name" value="ABC_TRANSPORTER_1"/>
    <property type="match status" value="1"/>
</dbReference>
<evidence type="ECO:0000256" key="8">
    <source>
        <dbReference type="SAM" id="Phobius"/>
    </source>
</evidence>
<dbReference type="InterPro" id="IPR003593">
    <property type="entry name" value="AAA+_ATPase"/>
</dbReference>
<keyword evidence="2" id="KW-0813">Transport</keyword>
<dbReference type="Pfam" id="PF00005">
    <property type="entry name" value="ABC_tran"/>
    <property type="match status" value="1"/>
</dbReference>
<comment type="caution">
    <text evidence="11">The sequence shown here is derived from an EMBL/GenBank/DDBJ whole genome shotgun (WGS) entry which is preliminary data.</text>
</comment>
<dbReference type="PANTHER" id="PTHR43394:SF1">
    <property type="entry name" value="ATP-BINDING CASSETTE SUB-FAMILY B MEMBER 10, MITOCHONDRIAL"/>
    <property type="match status" value="1"/>
</dbReference>
<feature type="transmembrane region" description="Helical" evidence="8">
    <location>
        <begin position="259"/>
        <end position="282"/>
    </location>
</feature>
<proteinExistence type="predicted"/>
<name>A0A2H3NKC7_9BACT</name>
<dbReference type="InterPro" id="IPR036640">
    <property type="entry name" value="ABC1_TM_sf"/>
</dbReference>
<protein>
    <submittedName>
        <fullName evidence="11">Antibiotic ABC transporter ATP-binding protein</fullName>
    </submittedName>
</protein>
<keyword evidence="5 11" id="KW-0067">ATP-binding</keyword>
<feature type="transmembrane region" description="Helical" evidence="8">
    <location>
        <begin position="152"/>
        <end position="175"/>
    </location>
</feature>
<feature type="transmembrane region" description="Helical" evidence="8">
    <location>
        <begin position="181"/>
        <end position="199"/>
    </location>
</feature>
<dbReference type="Proteomes" id="UP000221024">
    <property type="component" value="Unassembled WGS sequence"/>
</dbReference>
<accession>A0A2H3NKC7</accession>
<dbReference type="PROSITE" id="PS50929">
    <property type="entry name" value="ABC_TM1F"/>
    <property type="match status" value="1"/>
</dbReference>
<evidence type="ECO:0000259" key="10">
    <source>
        <dbReference type="PROSITE" id="PS50929"/>
    </source>
</evidence>
<evidence type="ECO:0000256" key="2">
    <source>
        <dbReference type="ARBA" id="ARBA00022448"/>
    </source>
</evidence>
<dbReference type="GO" id="GO:0016887">
    <property type="term" value="F:ATP hydrolysis activity"/>
    <property type="evidence" value="ECO:0007669"/>
    <property type="project" value="InterPro"/>
</dbReference>
<organism evidence="11 12">
    <name type="scientific">Longimonas halophila</name>
    <dbReference type="NCBI Taxonomy" id="1469170"/>
    <lineage>
        <taxon>Bacteria</taxon>
        <taxon>Pseudomonadati</taxon>
        <taxon>Rhodothermota</taxon>
        <taxon>Rhodothermia</taxon>
        <taxon>Rhodothermales</taxon>
        <taxon>Salisaetaceae</taxon>
        <taxon>Longimonas</taxon>
    </lineage>
</organism>
<dbReference type="GO" id="GO:0005886">
    <property type="term" value="C:plasma membrane"/>
    <property type="evidence" value="ECO:0007669"/>
    <property type="project" value="UniProtKB-SubCell"/>
</dbReference>
<dbReference type="FunFam" id="3.40.50.300:FF:000287">
    <property type="entry name" value="Multidrug ABC transporter ATP-binding protein"/>
    <property type="match status" value="1"/>
</dbReference>
<evidence type="ECO:0000256" key="3">
    <source>
        <dbReference type="ARBA" id="ARBA00022692"/>
    </source>
</evidence>
<evidence type="ECO:0000256" key="4">
    <source>
        <dbReference type="ARBA" id="ARBA00022741"/>
    </source>
</evidence>
<dbReference type="InterPro" id="IPR011527">
    <property type="entry name" value="ABC1_TM_dom"/>
</dbReference>
<dbReference type="OrthoDB" id="9780296at2"/>
<comment type="subcellular location">
    <subcellularLocation>
        <location evidence="1">Cell membrane</location>
        <topology evidence="1">Multi-pass membrane protein</topology>
    </subcellularLocation>
</comment>
<keyword evidence="4" id="KW-0547">Nucleotide-binding</keyword>
<feature type="transmembrane region" description="Helical" evidence="8">
    <location>
        <begin position="16"/>
        <end position="36"/>
    </location>
</feature>
<dbReference type="SUPFAM" id="SSF90123">
    <property type="entry name" value="ABC transporter transmembrane region"/>
    <property type="match status" value="1"/>
</dbReference>
<dbReference type="Gene3D" id="3.40.50.300">
    <property type="entry name" value="P-loop containing nucleotide triphosphate hydrolases"/>
    <property type="match status" value="1"/>
</dbReference>
<dbReference type="Gene3D" id="1.20.1560.10">
    <property type="entry name" value="ABC transporter type 1, transmembrane domain"/>
    <property type="match status" value="1"/>
</dbReference>
<evidence type="ECO:0000256" key="1">
    <source>
        <dbReference type="ARBA" id="ARBA00004651"/>
    </source>
</evidence>
<feature type="transmembrane region" description="Helical" evidence="8">
    <location>
        <begin position="77"/>
        <end position="98"/>
    </location>
</feature>
<dbReference type="CDD" id="cd18544">
    <property type="entry name" value="ABC_6TM_TmrA_like"/>
    <property type="match status" value="1"/>
</dbReference>